<dbReference type="SUPFAM" id="SSF52540">
    <property type="entry name" value="P-loop containing nucleoside triphosphate hydrolases"/>
    <property type="match status" value="1"/>
</dbReference>
<gene>
    <name evidence="1" type="ORF">GCM10023331_25890</name>
</gene>
<evidence type="ECO:0000313" key="1">
    <source>
        <dbReference type="EMBL" id="GAA4839525.1"/>
    </source>
</evidence>
<evidence type="ECO:0008006" key="3">
    <source>
        <dbReference type="Google" id="ProtNLM"/>
    </source>
</evidence>
<reference evidence="2" key="1">
    <citation type="journal article" date="2019" name="Int. J. Syst. Evol. Microbiol.">
        <title>The Global Catalogue of Microorganisms (GCM) 10K type strain sequencing project: providing services to taxonomists for standard genome sequencing and annotation.</title>
        <authorList>
            <consortium name="The Broad Institute Genomics Platform"/>
            <consortium name="The Broad Institute Genome Sequencing Center for Infectious Disease"/>
            <person name="Wu L."/>
            <person name="Ma J."/>
        </authorList>
    </citation>
    <scope>NUCLEOTIDE SEQUENCE [LARGE SCALE GENOMIC DNA]</scope>
    <source>
        <strain evidence="2">JCM 18326</strain>
    </source>
</reference>
<name>A0ABP9DCL3_9BACT</name>
<keyword evidence="2" id="KW-1185">Reference proteome</keyword>
<protein>
    <recommendedName>
        <fullName evidence="3">AAA+ ATPase domain-containing protein</fullName>
    </recommendedName>
</protein>
<dbReference type="Proteomes" id="UP001500298">
    <property type="component" value="Unassembled WGS sequence"/>
</dbReference>
<dbReference type="EMBL" id="BAABJX010000038">
    <property type="protein sequence ID" value="GAA4839525.1"/>
    <property type="molecule type" value="Genomic_DNA"/>
</dbReference>
<organism evidence="1 2">
    <name type="scientific">Algivirga pacifica</name>
    <dbReference type="NCBI Taxonomy" id="1162670"/>
    <lineage>
        <taxon>Bacteria</taxon>
        <taxon>Pseudomonadati</taxon>
        <taxon>Bacteroidota</taxon>
        <taxon>Cytophagia</taxon>
        <taxon>Cytophagales</taxon>
        <taxon>Flammeovirgaceae</taxon>
        <taxon>Algivirga</taxon>
    </lineage>
</organism>
<proteinExistence type="predicted"/>
<comment type="caution">
    <text evidence="1">The sequence shown here is derived from an EMBL/GenBank/DDBJ whole genome shotgun (WGS) entry which is preliminary data.</text>
</comment>
<dbReference type="InterPro" id="IPR027417">
    <property type="entry name" value="P-loop_NTPase"/>
</dbReference>
<evidence type="ECO:0000313" key="2">
    <source>
        <dbReference type="Proteomes" id="UP001500298"/>
    </source>
</evidence>
<sequence length="196" mass="22177">MGHNSQLIYLDGDIGKFLHAVERKEYALVLRGVKGAGKTRFLYQLMNAFAKKQFKVAYFSLEIDRNSKLVKSMTDAYIQKGYQPKVYITSDAPNGIQDIRKAAKQFDVVAIDSFSKIKGVKQEDFDKLRKDFPNTFFLIIFQSTTSGTARGGMMSEYDAQAVIQIEKGGIAVAEKNRYSEGEDYKYSVFDEEIIDG</sequence>
<accession>A0ABP9DCL3</accession>
<dbReference type="Gene3D" id="3.40.50.300">
    <property type="entry name" value="P-loop containing nucleotide triphosphate hydrolases"/>
    <property type="match status" value="1"/>
</dbReference>